<name>A0A8H5F2U6_9AGAR</name>
<evidence type="ECO:0000256" key="1">
    <source>
        <dbReference type="SAM" id="MobiDB-lite"/>
    </source>
</evidence>
<feature type="compositionally biased region" description="Polar residues" evidence="1">
    <location>
        <begin position="99"/>
        <end position="116"/>
    </location>
</feature>
<feature type="region of interest" description="Disordered" evidence="1">
    <location>
        <begin position="139"/>
        <end position="279"/>
    </location>
</feature>
<sequence length="279" mass="30910">MRPSDYHAAPSSTPQSEEHRRSRLPESVSRAVNGGEGTYFSVTNASGAIILPNPAATPARRPPNVDLRGHEITPSNERLPPIVNQSQHINIAPGPQHFTPPTSQENMTSQSLTQSQAYQEFLQASSRDDARRLLRELVAHPPSSTSPTSTGPPYHHVGVPMDETATSTPRAQQRTFESRAFPGGSAAESRRGEDGLGVYVMPKMRPRPTRSWKWREDKLQSVAQNNQTPEPSTSDNRNSLEDTDGDTRKSAKTRTGARYKPRMMDPLRPQDFEESPPKE</sequence>
<organism evidence="2 3">
    <name type="scientific">Psilocybe cf. subviscida</name>
    <dbReference type="NCBI Taxonomy" id="2480587"/>
    <lineage>
        <taxon>Eukaryota</taxon>
        <taxon>Fungi</taxon>
        <taxon>Dikarya</taxon>
        <taxon>Basidiomycota</taxon>
        <taxon>Agaricomycotina</taxon>
        <taxon>Agaricomycetes</taxon>
        <taxon>Agaricomycetidae</taxon>
        <taxon>Agaricales</taxon>
        <taxon>Agaricineae</taxon>
        <taxon>Strophariaceae</taxon>
        <taxon>Psilocybe</taxon>
    </lineage>
</organism>
<feature type="region of interest" description="Disordered" evidence="1">
    <location>
        <begin position="1"/>
        <end position="36"/>
    </location>
</feature>
<comment type="caution">
    <text evidence="2">The sequence shown here is derived from an EMBL/GenBank/DDBJ whole genome shotgun (WGS) entry which is preliminary data.</text>
</comment>
<feature type="compositionally biased region" description="Polar residues" evidence="1">
    <location>
        <begin position="221"/>
        <end position="237"/>
    </location>
</feature>
<feature type="compositionally biased region" description="Low complexity" evidence="1">
    <location>
        <begin position="141"/>
        <end position="153"/>
    </location>
</feature>
<accession>A0A8H5F2U6</accession>
<gene>
    <name evidence="2" type="ORF">D9619_002283</name>
</gene>
<feature type="region of interest" description="Disordered" evidence="1">
    <location>
        <begin position="96"/>
        <end position="116"/>
    </location>
</feature>
<keyword evidence="3" id="KW-1185">Reference proteome</keyword>
<proteinExistence type="predicted"/>
<reference evidence="2 3" key="1">
    <citation type="journal article" date="2020" name="ISME J.">
        <title>Uncovering the hidden diversity of litter-decomposition mechanisms in mushroom-forming fungi.</title>
        <authorList>
            <person name="Floudas D."/>
            <person name="Bentzer J."/>
            <person name="Ahren D."/>
            <person name="Johansson T."/>
            <person name="Persson P."/>
            <person name="Tunlid A."/>
        </authorList>
    </citation>
    <scope>NUCLEOTIDE SEQUENCE [LARGE SCALE GENOMIC DNA]</scope>
    <source>
        <strain evidence="2 3">CBS 101986</strain>
    </source>
</reference>
<protein>
    <submittedName>
        <fullName evidence="2">Uncharacterized protein</fullName>
    </submittedName>
</protein>
<dbReference type="AlphaFoldDB" id="A0A8H5F2U6"/>
<feature type="compositionally biased region" description="Basic residues" evidence="1">
    <location>
        <begin position="250"/>
        <end position="261"/>
    </location>
</feature>
<evidence type="ECO:0000313" key="2">
    <source>
        <dbReference type="EMBL" id="KAF5321626.1"/>
    </source>
</evidence>
<feature type="compositionally biased region" description="Basic and acidic residues" evidence="1">
    <location>
        <begin position="262"/>
        <end position="279"/>
    </location>
</feature>
<feature type="compositionally biased region" description="Polar residues" evidence="1">
    <location>
        <begin position="164"/>
        <end position="175"/>
    </location>
</feature>
<dbReference type="Proteomes" id="UP000567179">
    <property type="component" value="Unassembled WGS sequence"/>
</dbReference>
<evidence type="ECO:0000313" key="3">
    <source>
        <dbReference type="Proteomes" id="UP000567179"/>
    </source>
</evidence>
<dbReference type="EMBL" id="JAACJJ010000028">
    <property type="protein sequence ID" value="KAF5321626.1"/>
    <property type="molecule type" value="Genomic_DNA"/>
</dbReference>